<sequence length="620" mass="68062">MDADDLAIALAKASAEEANKAGGNSSTPTPASHPAVSLPPILNPRSTNKPGYKYKYPEAAPTPDGEDDDEWNKVYTAADSRFYNKHAKSATASKKYRLSGETYELAVTMMAEKKQKAQKEYNAHLAGGIGGRSYSAILPPTKATAPKPKPKTQTPTLKKEPSTSSRDGTPGGDRMQPLSISEQIKQEGRARKAPSVAPSSKQSTPAPSTARMESPSSKIDKSSPPRPVVKKKGIAAPVKKPTRPKQDERFSKPAAKSGSPRPNPGFVASDSESNDGGEYCICRGPDDHRMMVNCEGGCNEWYHCSCIGMDVEDAKELLDRYICPKCKSAELFTTWKRMCRYHNVGVYLKRAHPCRKAARVTAEPPSKYCSDEHRLKFMEFIRDHLCRQDDAPSMGGRLNVHEVGEILAHVKTNVELQALGQKPRLPRPSDADPAHAIGLDYITPEETEELQAIELKKLKIQSQIDGYKKQQKLLVMIHARGVAAAEHPDVNEKAVCGYDNRLAFNPAEFALWLATPEGSLAFSTGVLGPRTEASRSISARIYAPGQTAPVVQGVADQLDNICLKSVKSCVRHKSWRLIHGQDYAAMTALLQRELERCERKAGEIVEDAETREAVKEYHAH</sequence>
<dbReference type="InterPro" id="IPR019787">
    <property type="entry name" value="Znf_PHD-finger"/>
</dbReference>
<dbReference type="SMART" id="SM00249">
    <property type="entry name" value="PHD"/>
    <property type="match status" value="1"/>
</dbReference>
<dbReference type="Pfam" id="PF00628">
    <property type="entry name" value="PHD"/>
    <property type="match status" value="1"/>
</dbReference>
<comment type="subcellular location">
    <subcellularLocation>
        <location evidence="1">Nucleus</location>
    </subcellularLocation>
</comment>
<feature type="region of interest" description="Disordered" evidence="7">
    <location>
        <begin position="127"/>
        <end position="274"/>
    </location>
</feature>
<dbReference type="GO" id="GO:0008270">
    <property type="term" value="F:zinc ion binding"/>
    <property type="evidence" value="ECO:0007669"/>
    <property type="project" value="UniProtKB-KW"/>
</dbReference>
<keyword evidence="4" id="KW-0862">Zinc</keyword>
<evidence type="ECO:0000256" key="3">
    <source>
        <dbReference type="ARBA" id="ARBA00022771"/>
    </source>
</evidence>
<dbReference type="InterPro" id="IPR013083">
    <property type="entry name" value="Znf_RING/FYVE/PHD"/>
</dbReference>
<evidence type="ECO:0000256" key="1">
    <source>
        <dbReference type="ARBA" id="ARBA00004123"/>
    </source>
</evidence>
<proteinExistence type="predicted"/>
<dbReference type="InterPro" id="IPR001965">
    <property type="entry name" value="Znf_PHD"/>
</dbReference>
<evidence type="ECO:0000256" key="5">
    <source>
        <dbReference type="ARBA" id="ARBA00023242"/>
    </source>
</evidence>
<dbReference type="GO" id="GO:0048188">
    <property type="term" value="C:Set1C/COMPASS complex"/>
    <property type="evidence" value="ECO:0007669"/>
    <property type="project" value="InterPro"/>
</dbReference>
<dbReference type="AlphaFoldDB" id="A0A8T9BXM8"/>
<keyword evidence="2" id="KW-0479">Metal-binding</keyword>
<evidence type="ECO:0000313" key="10">
    <source>
        <dbReference type="Proteomes" id="UP000469558"/>
    </source>
</evidence>
<reference evidence="9 10" key="1">
    <citation type="submission" date="2018-05" db="EMBL/GenBank/DDBJ databases">
        <title>Genome sequencing and assembly of the regulated plant pathogen Lachnellula willkommii and related sister species for the development of diagnostic species identification markers.</title>
        <authorList>
            <person name="Giroux E."/>
            <person name="Bilodeau G."/>
        </authorList>
    </citation>
    <scope>NUCLEOTIDE SEQUENCE [LARGE SCALE GENOMIC DNA]</scope>
    <source>
        <strain evidence="9 10">CBS 268.59</strain>
    </source>
</reference>
<dbReference type="InterPro" id="IPR011011">
    <property type="entry name" value="Znf_FYVE_PHD"/>
</dbReference>
<dbReference type="GO" id="GO:0045893">
    <property type="term" value="P:positive regulation of DNA-templated transcription"/>
    <property type="evidence" value="ECO:0007669"/>
    <property type="project" value="TreeGrafter"/>
</dbReference>
<dbReference type="InterPro" id="IPR019786">
    <property type="entry name" value="Zinc_finger_PHD-type_CS"/>
</dbReference>
<evidence type="ECO:0000313" key="9">
    <source>
        <dbReference type="EMBL" id="TVY56256.1"/>
    </source>
</evidence>
<dbReference type="PROSITE" id="PS50016">
    <property type="entry name" value="ZF_PHD_2"/>
    <property type="match status" value="1"/>
</dbReference>
<evidence type="ECO:0000256" key="4">
    <source>
        <dbReference type="ARBA" id="ARBA00022833"/>
    </source>
</evidence>
<evidence type="ECO:0000256" key="7">
    <source>
        <dbReference type="SAM" id="MobiDB-lite"/>
    </source>
</evidence>
<feature type="domain" description="PHD-type" evidence="8">
    <location>
        <begin position="277"/>
        <end position="329"/>
    </location>
</feature>
<dbReference type="Proteomes" id="UP000469558">
    <property type="component" value="Unassembled WGS sequence"/>
</dbReference>
<protein>
    <submittedName>
        <fullName evidence="9">Set1 complex component spp1</fullName>
    </submittedName>
</protein>
<name>A0A8T9BXM8_9HELO</name>
<feature type="compositionally biased region" description="Polar residues" evidence="7">
    <location>
        <begin position="197"/>
        <end position="207"/>
    </location>
</feature>
<evidence type="ECO:0000259" key="8">
    <source>
        <dbReference type="PROSITE" id="PS50016"/>
    </source>
</evidence>
<feature type="region of interest" description="Disordered" evidence="7">
    <location>
        <begin position="14"/>
        <end position="69"/>
    </location>
</feature>
<dbReference type="PROSITE" id="PS01359">
    <property type="entry name" value="ZF_PHD_1"/>
    <property type="match status" value="1"/>
</dbReference>
<feature type="non-terminal residue" evidence="9">
    <location>
        <position position="620"/>
    </location>
</feature>
<keyword evidence="5" id="KW-0539">Nucleus</keyword>
<dbReference type="Gene3D" id="3.30.40.10">
    <property type="entry name" value="Zinc/RING finger domain, C3HC4 (zinc finger)"/>
    <property type="match status" value="1"/>
</dbReference>
<gene>
    <name evidence="9" type="primary">spp1</name>
    <name evidence="9" type="ORF">LSUE1_G009150</name>
</gene>
<keyword evidence="10" id="KW-1185">Reference proteome</keyword>
<dbReference type="EMBL" id="QGMK01002755">
    <property type="protein sequence ID" value="TVY56256.1"/>
    <property type="molecule type" value="Genomic_DNA"/>
</dbReference>
<organism evidence="9 10">
    <name type="scientific">Lachnellula suecica</name>
    <dbReference type="NCBI Taxonomy" id="602035"/>
    <lineage>
        <taxon>Eukaryota</taxon>
        <taxon>Fungi</taxon>
        <taxon>Dikarya</taxon>
        <taxon>Ascomycota</taxon>
        <taxon>Pezizomycotina</taxon>
        <taxon>Leotiomycetes</taxon>
        <taxon>Helotiales</taxon>
        <taxon>Lachnaceae</taxon>
        <taxon>Lachnellula</taxon>
    </lineage>
</organism>
<evidence type="ECO:0000256" key="6">
    <source>
        <dbReference type="PROSITE-ProRule" id="PRU00146"/>
    </source>
</evidence>
<dbReference type="SUPFAM" id="SSF57903">
    <property type="entry name" value="FYVE/PHD zinc finger"/>
    <property type="match status" value="1"/>
</dbReference>
<keyword evidence="3 6" id="KW-0863">Zinc-finger</keyword>
<comment type="caution">
    <text evidence="9">The sequence shown here is derived from an EMBL/GenBank/DDBJ whole genome shotgun (WGS) entry which is preliminary data.</text>
</comment>
<evidence type="ECO:0000256" key="2">
    <source>
        <dbReference type="ARBA" id="ARBA00022723"/>
    </source>
</evidence>
<dbReference type="PANTHER" id="PTHR46174:SF1">
    <property type="entry name" value="CXXC-TYPE ZINC FINGER PROTEIN 1"/>
    <property type="match status" value="1"/>
</dbReference>
<accession>A0A8T9BXM8</accession>
<dbReference type="PANTHER" id="PTHR46174">
    <property type="entry name" value="CXXC-TYPE ZINC FINGER PROTEIN 1"/>
    <property type="match status" value="1"/>
</dbReference>
<feature type="compositionally biased region" description="Low complexity" evidence="7">
    <location>
        <begin position="138"/>
        <end position="156"/>
    </location>
</feature>
<dbReference type="OrthoDB" id="436852at2759"/>
<dbReference type="InterPro" id="IPR037869">
    <property type="entry name" value="Spp1/CFP1"/>
</dbReference>